<dbReference type="EC" id="3.4.15.6" evidence="4"/>
<dbReference type="KEGG" id="fmr:Fuma_01297"/>
<dbReference type="NCBIfam" id="TIGR02069">
    <property type="entry name" value="cyanophycinase"/>
    <property type="match status" value="1"/>
</dbReference>
<comment type="similarity">
    <text evidence="3">Belongs to the peptidase S51 family.</text>
</comment>
<dbReference type="RefSeq" id="WP_083731855.1">
    <property type="nucleotide sequence ID" value="NZ_CP017641.1"/>
</dbReference>
<dbReference type="InterPro" id="IPR029062">
    <property type="entry name" value="Class_I_gatase-like"/>
</dbReference>
<dbReference type="SUPFAM" id="SSF52317">
    <property type="entry name" value="Class I glutamine amidotransferase-like"/>
    <property type="match status" value="1"/>
</dbReference>
<dbReference type="GO" id="GO:0006508">
    <property type="term" value="P:proteolysis"/>
    <property type="evidence" value="ECO:0007669"/>
    <property type="project" value="UniProtKB-KW"/>
</dbReference>
<dbReference type="EMBL" id="CP017641">
    <property type="protein sequence ID" value="APZ91706.1"/>
    <property type="molecule type" value="Genomic_DNA"/>
</dbReference>
<dbReference type="Pfam" id="PF03575">
    <property type="entry name" value="Peptidase_S51"/>
    <property type="match status" value="1"/>
</dbReference>
<protein>
    <recommendedName>
        <fullName evidence="5">Cyanophycinase</fullName>
        <ecNumber evidence="4">3.4.15.6</ecNumber>
    </recommendedName>
</protein>
<evidence type="ECO:0000256" key="4">
    <source>
        <dbReference type="ARBA" id="ARBA00013115"/>
    </source>
</evidence>
<gene>
    <name evidence="9" type="primary">cphB_1</name>
    <name evidence="9" type="ORF">Fuma_01297</name>
</gene>
<keyword evidence="7 9" id="KW-0378">Hydrolase</keyword>
<reference evidence="9 10" key="1">
    <citation type="journal article" date="2016" name="Front. Microbiol.">
        <title>Fuerstia marisgermanicae gen. nov., sp. nov., an Unusual Member of the Phylum Planctomycetes from the German Wadden Sea.</title>
        <authorList>
            <person name="Kohn T."/>
            <person name="Heuer A."/>
            <person name="Jogler M."/>
            <person name="Vollmers J."/>
            <person name="Boedeker C."/>
            <person name="Bunk B."/>
            <person name="Rast P."/>
            <person name="Borchert D."/>
            <person name="Glockner I."/>
            <person name="Freese H.M."/>
            <person name="Klenk H.P."/>
            <person name="Overmann J."/>
            <person name="Kaster A.K."/>
            <person name="Rohde M."/>
            <person name="Wiegand S."/>
            <person name="Jogler C."/>
        </authorList>
    </citation>
    <scope>NUCLEOTIDE SEQUENCE [LARGE SCALE GENOMIC DNA]</scope>
    <source>
        <strain evidence="9 10">NH11</strain>
    </source>
</reference>
<dbReference type="STRING" id="1891926.Fuma_01297"/>
<evidence type="ECO:0000256" key="5">
    <source>
        <dbReference type="ARBA" id="ARBA00015719"/>
    </source>
</evidence>
<dbReference type="OrthoDB" id="9799980at2"/>
<evidence type="ECO:0000256" key="1">
    <source>
        <dbReference type="ARBA" id="ARBA00001092"/>
    </source>
</evidence>
<dbReference type="InterPro" id="IPR011811">
    <property type="entry name" value="Peptidase_S51_cyanophycinase"/>
</dbReference>
<dbReference type="InterPro" id="IPR005320">
    <property type="entry name" value="Peptidase_S51"/>
</dbReference>
<dbReference type="GO" id="GO:0008241">
    <property type="term" value="F:peptidyl-dipeptidase activity"/>
    <property type="evidence" value="ECO:0007669"/>
    <property type="project" value="UniProtKB-EC"/>
</dbReference>
<sequence length="273" mass="28630">MLSVLKSAFAPAQLIAVWLLCCGLTVAEEGTLVIVGGGGTPEAVVVKTMELAGGPEANIVVLPQASSREDRGQSSARMFKDAGATRVTVVEVDAPLAARKSIEAADLIWFPGGQQSRLMGALTKADLVDTIVARHKAGTVIGGTSAGAAVMALDMIPHSPDEQALRFGNTPITKGLGLAPELIVDQHFVERSRLNRLLSAVIDRPQRIGVGIGERTAVLWHNKTLQVLGEGSVVILDARNAAVATASAGKLQGVRDIRLYVLKSGEQYDGKGR</sequence>
<organism evidence="9 10">
    <name type="scientific">Fuerstiella marisgermanici</name>
    <dbReference type="NCBI Taxonomy" id="1891926"/>
    <lineage>
        <taxon>Bacteria</taxon>
        <taxon>Pseudomonadati</taxon>
        <taxon>Planctomycetota</taxon>
        <taxon>Planctomycetia</taxon>
        <taxon>Planctomycetales</taxon>
        <taxon>Planctomycetaceae</taxon>
        <taxon>Fuerstiella</taxon>
    </lineage>
</organism>
<dbReference type="PANTHER" id="PTHR36175">
    <property type="entry name" value="CYANOPHYCINASE"/>
    <property type="match status" value="1"/>
</dbReference>
<dbReference type="Gene3D" id="3.40.50.880">
    <property type="match status" value="1"/>
</dbReference>
<proteinExistence type="inferred from homology"/>
<dbReference type="Proteomes" id="UP000187735">
    <property type="component" value="Chromosome"/>
</dbReference>
<dbReference type="AlphaFoldDB" id="A0A1P8WCD0"/>
<evidence type="ECO:0000256" key="3">
    <source>
        <dbReference type="ARBA" id="ARBA00006534"/>
    </source>
</evidence>
<name>A0A1P8WCD0_9PLAN</name>
<evidence type="ECO:0000256" key="8">
    <source>
        <dbReference type="ARBA" id="ARBA00022825"/>
    </source>
</evidence>
<keyword evidence="9" id="KW-0121">Carboxypeptidase</keyword>
<accession>A0A1P8WCD0</accession>
<evidence type="ECO:0000256" key="2">
    <source>
        <dbReference type="ARBA" id="ARBA00002039"/>
    </source>
</evidence>
<evidence type="ECO:0000256" key="7">
    <source>
        <dbReference type="ARBA" id="ARBA00022801"/>
    </source>
</evidence>
<evidence type="ECO:0000313" key="10">
    <source>
        <dbReference type="Proteomes" id="UP000187735"/>
    </source>
</evidence>
<dbReference type="CDD" id="cd03145">
    <property type="entry name" value="GAT1_cyanophycinase"/>
    <property type="match status" value="1"/>
</dbReference>
<keyword evidence="8" id="KW-0720">Serine protease</keyword>
<keyword evidence="10" id="KW-1185">Reference proteome</keyword>
<evidence type="ECO:0000256" key="6">
    <source>
        <dbReference type="ARBA" id="ARBA00022670"/>
    </source>
</evidence>
<dbReference type="PANTHER" id="PTHR36175:SF1">
    <property type="entry name" value="CYANOPHYCINASE"/>
    <property type="match status" value="1"/>
</dbReference>
<keyword evidence="6" id="KW-0645">Protease</keyword>
<dbReference type="GO" id="GO:0008236">
    <property type="term" value="F:serine-type peptidase activity"/>
    <property type="evidence" value="ECO:0007669"/>
    <property type="project" value="UniProtKB-KW"/>
</dbReference>
<comment type="catalytic activity">
    <reaction evidence="1">
        <text>[L-4-(L-arginin-2-N-yl)aspartate](n) + H2O = [L-4-(L-arginin-2-N-yl)aspartate](n-1) + L-4-(L-arginin-2-N-yl)aspartate</text>
        <dbReference type="Rhea" id="RHEA:12845"/>
        <dbReference type="Rhea" id="RHEA-COMP:13728"/>
        <dbReference type="Rhea" id="RHEA-COMP:13734"/>
        <dbReference type="ChEBI" id="CHEBI:15377"/>
        <dbReference type="ChEBI" id="CHEBI:137986"/>
        <dbReference type="ChEBI" id="CHEBI:137991"/>
        <dbReference type="EC" id="3.4.15.6"/>
    </reaction>
</comment>
<comment type="function">
    <text evidence="2">Exopeptidase that catalyzes the hydrolytic cleavage of multi-L-arginyl-poly-L-aspartic acid (cyanophycin; a water-insoluble reserve polymer) into aspartate-arginine dipeptides.</text>
</comment>
<dbReference type="GO" id="GO:0004180">
    <property type="term" value="F:carboxypeptidase activity"/>
    <property type="evidence" value="ECO:0007669"/>
    <property type="project" value="UniProtKB-KW"/>
</dbReference>
<evidence type="ECO:0000313" key="9">
    <source>
        <dbReference type="EMBL" id="APZ91706.1"/>
    </source>
</evidence>